<keyword evidence="6" id="KW-1185">Reference proteome</keyword>
<dbReference type="PROSITE" id="PS50110">
    <property type="entry name" value="RESPONSE_REGULATORY"/>
    <property type="match status" value="1"/>
</dbReference>
<dbReference type="Pfam" id="PF00072">
    <property type="entry name" value="Response_reg"/>
    <property type="match status" value="1"/>
</dbReference>
<accession>A0A4Q2M7H3</accession>
<dbReference type="EMBL" id="JACCBI010000001">
    <property type="protein sequence ID" value="NYD68494.1"/>
    <property type="molecule type" value="Genomic_DNA"/>
</dbReference>
<evidence type="ECO:0000256" key="1">
    <source>
        <dbReference type="ARBA" id="ARBA00023125"/>
    </source>
</evidence>
<dbReference type="SMART" id="SM00448">
    <property type="entry name" value="REC"/>
    <property type="match status" value="1"/>
</dbReference>
<keyword evidence="2" id="KW-0597">Phosphoprotein</keyword>
<dbReference type="AlphaFoldDB" id="A0A4Q2M7H3"/>
<comment type="caution">
    <text evidence="5">The sequence shown here is derived from an EMBL/GenBank/DDBJ whole genome shotgun (WGS) entry which is preliminary data.</text>
</comment>
<organism evidence="5 6">
    <name type="scientific">Agromyces atrinae</name>
    <dbReference type="NCBI Taxonomy" id="592376"/>
    <lineage>
        <taxon>Bacteria</taxon>
        <taxon>Bacillati</taxon>
        <taxon>Actinomycetota</taxon>
        <taxon>Actinomycetes</taxon>
        <taxon>Micrococcales</taxon>
        <taxon>Microbacteriaceae</taxon>
        <taxon>Agromyces</taxon>
    </lineage>
</organism>
<evidence type="ECO:0000313" key="6">
    <source>
        <dbReference type="Proteomes" id="UP000292686"/>
    </source>
</evidence>
<dbReference type="SUPFAM" id="SSF46894">
    <property type="entry name" value="C-terminal effector domain of the bipartite response regulators"/>
    <property type="match status" value="1"/>
</dbReference>
<reference evidence="5 6" key="1">
    <citation type="submission" date="2019-01" db="EMBL/GenBank/DDBJ databases">
        <title>Agromyces.</title>
        <authorList>
            <person name="Li J."/>
        </authorList>
    </citation>
    <scope>NUCLEOTIDE SEQUENCE [LARGE SCALE GENOMIC DNA]</scope>
    <source>
        <strain evidence="5 6">DSM 23870</strain>
    </source>
</reference>
<dbReference type="EMBL" id="SDPM01000006">
    <property type="protein sequence ID" value="RXZ85881.1"/>
    <property type="molecule type" value="Genomic_DNA"/>
</dbReference>
<dbReference type="SUPFAM" id="SSF52172">
    <property type="entry name" value="CheY-like"/>
    <property type="match status" value="1"/>
</dbReference>
<dbReference type="InterPro" id="IPR001789">
    <property type="entry name" value="Sig_transdc_resp-reg_receiver"/>
</dbReference>
<dbReference type="SMART" id="SM00421">
    <property type="entry name" value="HTH_LUXR"/>
    <property type="match status" value="1"/>
</dbReference>
<dbReference type="PRINTS" id="PR00038">
    <property type="entry name" value="HTHLUXR"/>
</dbReference>
<evidence type="ECO:0000313" key="4">
    <source>
        <dbReference type="EMBL" id="NYD68494.1"/>
    </source>
</evidence>
<dbReference type="InterPro" id="IPR011006">
    <property type="entry name" value="CheY-like_superfamily"/>
</dbReference>
<reference evidence="4 7" key="2">
    <citation type="submission" date="2020-07" db="EMBL/GenBank/DDBJ databases">
        <title>Sequencing the genomes of 1000 actinobacteria strains.</title>
        <authorList>
            <person name="Klenk H.-P."/>
        </authorList>
    </citation>
    <scope>NUCLEOTIDE SEQUENCE [LARGE SCALE GENOMIC DNA]</scope>
    <source>
        <strain evidence="4 7">DSM 23870</strain>
    </source>
</reference>
<evidence type="ECO:0000313" key="5">
    <source>
        <dbReference type="EMBL" id="RXZ85881.1"/>
    </source>
</evidence>
<name>A0A4Q2M7H3_9MICO</name>
<sequence length="215" mass="22759">MGTFRVALIDDHEIVAHGFAELFSELAEVEVAATVRTVDELLEQGLALDLAILDLRLADGSMPIDNVRRIRDSGAEVLAFTGGDDPVLVRSAAHAGVLGVVRKSEPATVLKEAVLQAARGEPVASTEWAAAIDGDPLLADAGLSARESEVLSMYAAGAKTQLVASRTGLSESTVLDYIRRVRSKYARAGRPANTKVELYQRAIEDGLLPAPGRAS</sequence>
<dbReference type="GO" id="GO:0000160">
    <property type="term" value="P:phosphorelay signal transduction system"/>
    <property type="evidence" value="ECO:0007669"/>
    <property type="project" value="InterPro"/>
</dbReference>
<dbReference type="Proteomes" id="UP000292686">
    <property type="component" value="Unassembled WGS sequence"/>
</dbReference>
<protein>
    <submittedName>
        <fullName evidence="4">DNA-binding NarL/FixJ family response regulator</fullName>
    </submittedName>
    <submittedName>
        <fullName evidence="5">Response regulator transcription factor</fullName>
    </submittedName>
</protein>
<keyword evidence="1 4" id="KW-0238">DNA-binding</keyword>
<proteinExistence type="predicted"/>
<dbReference type="InterPro" id="IPR016032">
    <property type="entry name" value="Sig_transdc_resp-reg_C-effctor"/>
</dbReference>
<evidence type="ECO:0000259" key="3">
    <source>
        <dbReference type="PROSITE" id="PS50110"/>
    </source>
</evidence>
<dbReference type="Proteomes" id="UP000581087">
    <property type="component" value="Unassembled WGS sequence"/>
</dbReference>
<dbReference type="RefSeq" id="WP_129175367.1">
    <property type="nucleotide sequence ID" value="NZ_JACCBI010000001.1"/>
</dbReference>
<dbReference type="OrthoDB" id="3171335at2"/>
<dbReference type="Pfam" id="PF00196">
    <property type="entry name" value="GerE"/>
    <property type="match status" value="1"/>
</dbReference>
<dbReference type="GO" id="GO:0003677">
    <property type="term" value="F:DNA binding"/>
    <property type="evidence" value="ECO:0007669"/>
    <property type="project" value="UniProtKB-KW"/>
</dbReference>
<evidence type="ECO:0000256" key="2">
    <source>
        <dbReference type="PROSITE-ProRule" id="PRU00169"/>
    </source>
</evidence>
<dbReference type="PANTHER" id="PTHR43214">
    <property type="entry name" value="TWO-COMPONENT RESPONSE REGULATOR"/>
    <property type="match status" value="1"/>
</dbReference>
<evidence type="ECO:0000313" key="7">
    <source>
        <dbReference type="Proteomes" id="UP000581087"/>
    </source>
</evidence>
<feature type="modified residue" description="4-aspartylphosphate" evidence="2">
    <location>
        <position position="54"/>
    </location>
</feature>
<dbReference type="PROSITE" id="PS00622">
    <property type="entry name" value="HTH_LUXR_1"/>
    <property type="match status" value="1"/>
</dbReference>
<feature type="domain" description="Response regulatory" evidence="3">
    <location>
        <begin position="5"/>
        <end position="118"/>
    </location>
</feature>
<dbReference type="InterPro" id="IPR039420">
    <property type="entry name" value="WalR-like"/>
</dbReference>
<dbReference type="Gene3D" id="1.10.10.10">
    <property type="entry name" value="Winged helix-like DNA-binding domain superfamily/Winged helix DNA-binding domain"/>
    <property type="match status" value="1"/>
</dbReference>
<dbReference type="InterPro" id="IPR036388">
    <property type="entry name" value="WH-like_DNA-bd_sf"/>
</dbReference>
<gene>
    <name evidence="4" type="ORF">BJ972_003013</name>
    <name evidence="5" type="ORF">ESP50_11725</name>
</gene>
<dbReference type="Gene3D" id="3.40.50.2300">
    <property type="match status" value="1"/>
</dbReference>
<dbReference type="InterPro" id="IPR000792">
    <property type="entry name" value="Tscrpt_reg_LuxR_C"/>
</dbReference>
<dbReference type="GO" id="GO:0006355">
    <property type="term" value="P:regulation of DNA-templated transcription"/>
    <property type="evidence" value="ECO:0007669"/>
    <property type="project" value="InterPro"/>
</dbReference>